<sequence length="569" mass="68128">MMHVEGRRAQPSGKTTSTEEGTTNEDDWLCIDPTKCTEIIRPAEGFPRQCKNRPLRNDEKCRQHDARRRTARTAQRQNDIDTRRNYQRGRLAVRRQRERETILSNSRFGYPLCNHFHIDSPIDPTKRPEIIRPAEGFPRQCKNRPLRNDEKCWHHDARRRTARTAQRQNDIDTRRNYQRGRLAVRRQRERETILATRDLGIHVGNHFHIDSPINPTKCTEIIRPAEGFPRQCKNRPLRNDEKCRQHDARRRTARTAQRQNDIDTRRNYQRGRLAVRRQRERETILSNSRFGYPFCNHFHIDPPIDPTKCPEIIRPAEGFPRQCKNRPLRNDEKCWHHDARRRTARTAQRQNDIDTRRNYQRGRLAVRRQRERETIPSNLGFGYPCNHFHIDSPINPTKCTEIIRPAEGFPRQCKNRPLRNDEKCRQHDARRRTARTAQRQNDIDTRRNYQRGRLAVRRQRERETILSNSRFGYPFCNHFHIDPPIDPTKRPEIIRPAEGFPRQCKNRPLRNDEKCWHHDARRRTARTAQRQNDIDTRRNYQRGRLAVRRQRERETIPSNSGFGYPCGLE</sequence>
<gene>
    <name evidence="2" type="ORF">RRG08_034047</name>
</gene>
<feature type="region of interest" description="Disordered" evidence="1">
    <location>
        <begin position="520"/>
        <end position="569"/>
    </location>
</feature>
<protein>
    <submittedName>
        <fullName evidence="2">Uncharacterized protein</fullName>
    </submittedName>
</protein>
<comment type="caution">
    <text evidence="2">The sequence shown here is derived from an EMBL/GenBank/DDBJ whole genome shotgun (WGS) entry which is preliminary data.</text>
</comment>
<organism evidence="2 3">
    <name type="scientific">Elysia crispata</name>
    <name type="common">lettuce slug</name>
    <dbReference type="NCBI Taxonomy" id="231223"/>
    <lineage>
        <taxon>Eukaryota</taxon>
        <taxon>Metazoa</taxon>
        <taxon>Spiralia</taxon>
        <taxon>Lophotrochozoa</taxon>
        <taxon>Mollusca</taxon>
        <taxon>Gastropoda</taxon>
        <taxon>Heterobranchia</taxon>
        <taxon>Euthyneura</taxon>
        <taxon>Panpulmonata</taxon>
        <taxon>Sacoglossa</taxon>
        <taxon>Placobranchoidea</taxon>
        <taxon>Plakobranchidae</taxon>
        <taxon>Elysia</taxon>
    </lineage>
</organism>
<dbReference type="AlphaFoldDB" id="A0AAE0YKG6"/>
<reference evidence="2" key="1">
    <citation type="journal article" date="2023" name="G3 (Bethesda)">
        <title>A reference genome for the long-term kleptoplast-retaining sea slug Elysia crispata morphotype clarki.</title>
        <authorList>
            <person name="Eastman K.E."/>
            <person name="Pendleton A.L."/>
            <person name="Shaikh M.A."/>
            <person name="Suttiyut T."/>
            <person name="Ogas R."/>
            <person name="Tomko P."/>
            <person name="Gavelis G."/>
            <person name="Widhalm J.R."/>
            <person name="Wisecaver J.H."/>
        </authorList>
    </citation>
    <scope>NUCLEOTIDE SEQUENCE</scope>
    <source>
        <strain evidence="2">ECLA1</strain>
    </source>
</reference>
<evidence type="ECO:0000313" key="3">
    <source>
        <dbReference type="Proteomes" id="UP001283361"/>
    </source>
</evidence>
<dbReference type="EMBL" id="JAWDGP010005963">
    <property type="protein sequence ID" value="KAK3749073.1"/>
    <property type="molecule type" value="Genomic_DNA"/>
</dbReference>
<evidence type="ECO:0000313" key="2">
    <source>
        <dbReference type="EMBL" id="KAK3749073.1"/>
    </source>
</evidence>
<feature type="region of interest" description="Disordered" evidence="1">
    <location>
        <begin position="47"/>
        <end position="87"/>
    </location>
</feature>
<name>A0AAE0YKG6_9GAST</name>
<accession>A0AAE0YKG6</accession>
<evidence type="ECO:0000256" key="1">
    <source>
        <dbReference type="SAM" id="MobiDB-lite"/>
    </source>
</evidence>
<feature type="compositionally biased region" description="Low complexity" evidence="1">
    <location>
        <begin position="12"/>
        <end position="21"/>
    </location>
</feature>
<feature type="region of interest" description="Disordered" evidence="1">
    <location>
        <begin position="411"/>
        <end position="440"/>
    </location>
</feature>
<proteinExistence type="predicted"/>
<feature type="compositionally biased region" description="Basic and acidic residues" evidence="1">
    <location>
        <begin position="418"/>
        <end position="427"/>
    </location>
</feature>
<feature type="compositionally biased region" description="Basic and acidic residues" evidence="1">
    <location>
        <begin position="55"/>
        <end position="64"/>
    </location>
</feature>
<feature type="region of interest" description="Disordered" evidence="1">
    <location>
        <begin position="1"/>
        <end position="26"/>
    </location>
</feature>
<dbReference type="Proteomes" id="UP001283361">
    <property type="component" value="Unassembled WGS sequence"/>
</dbReference>
<keyword evidence="3" id="KW-1185">Reference proteome</keyword>
<feature type="compositionally biased region" description="Basic residues" evidence="1">
    <location>
        <begin position="539"/>
        <end position="548"/>
    </location>
</feature>